<name>D5BAA3_ZUNPS</name>
<dbReference type="KEGG" id="zpr:ZPR_4125"/>
<sequence length="316" mass="36533">MTKVEIYTITLSDSKTSTKIKLEQEITDKLYKAMFLKFPNYIHEAPPKDTYGDIVKVYAKEEKSQWSGNSKYGRVNGVIVVGRDRDKELAFSNADKLKTNAGKKEKGISVDKRHYFDIIFPLNKSTAFLVLEKTDGKSYKKHIFSLLKKYIPTIQPGLKVEFEKFVEKDLIINFLGNGDYSRLEFIRKEVPSDSMTRYLGDYKNKGKYTVKTAIISEDDTDFPDELKQELVDAVENKQTYFSIPQLEQLGFEEGNTSLKIISEYKGNKRTIDLSDTMKIQPTYEIDLEVEEDGFVDYSKMRKEVNKLIQSFDLDIL</sequence>
<dbReference type="AlphaFoldDB" id="D5BAA3"/>
<dbReference type="Proteomes" id="UP000001654">
    <property type="component" value="Chromosome"/>
</dbReference>
<evidence type="ECO:0000313" key="2">
    <source>
        <dbReference type="Proteomes" id="UP000001654"/>
    </source>
</evidence>
<dbReference type="HOGENOM" id="CLU_879835_0_0_10"/>
<protein>
    <submittedName>
        <fullName evidence="1">Uncharacterized protein</fullName>
    </submittedName>
</protein>
<dbReference type="STRING" id="655815.ZPR_4125"/>
<dbReference type="eggNOG" id="ENOG5032E5N">
    <property type="taxonomic scope" value="Bacteria"/>
</dbReference>
<accession>D5BAA3</accession>
<evidence type="ECO:0000313" key="1">
    <source>
        <dbReference type="EMBL" id="ADF54429.1"/>
    </source>
</evidence>
<gene>
    <name evidence="1" type="ordered locus">ZPR_4125</name>
</gene>
<proteinExistence type="predicted"/>
<dbReference type="OrthoDB" id="1407518at2"/>
<keyword evidence="2" id="KW-1185">Reference proteome</keyword>
<dbReference type="EMBL" id="CP001650">
    <property type="protein sequence ID" value="ADF54429.1"/>
    <property type="molecule type" value="Genomic_DNA"/>
</dbReference>
<reference evidence="1 2" key="1">
    <citation type="journal article" date="2010" name="BMC Genomics">
        <title>The complete genome of Zunongwangia profunda SM-A87 reveals its adaptation to the deep-sea environment and ecological role in sedimentary organic nitrogen degradation.</title>
        <authorList>
            <person name="Qin Q.L."/>
            <person name="Zhang X.Y."/>
            <person name="Wang X.M."/>
            <person name="Liu G.M."/>
            <person name="Chen X.L."/>
            <person name="Xie B.B."/>
            <person name="Dang H.Y."/>
            <person name="Zhou B.C."/>
            <person name="Yu J."/>
            <person name="Zhang Y.Z."/>
        </authorList>
    </citation>
    <scope>NUCLEOTIDE SEQUENCE [LARGE SCALE GENOMIC DNA]</scope>
    <source>
        <strain evidence="2">DSM 18752 / CCTCC AB 206139 / SM-A87</strain>
    </source>
</reference>
<dbReference type="RefSeq" id="WP_013073507.1">
    <property type="nucleotide sequence ID" value="NC_014041.1"/>
</dbReference>
<organism evidence="1 2">
    <name type="scientific">Zunongwangia profunda (strain DSM 18752 / CCTCC AB 206139 / SM-A87)</name>
    <name type="common">Wangia profunda</name>
    <dbReference type="NCBI Taxonomy" id="655815"/>
    <lineage>
        <taxon>Bacteria</taxon>
        <taxon>Pseudomonadati</taxon>
        <taxon>Bacteroidota</taxon>
        <taxon>Flavobacteriia</taxon>
        <taxon>Flavobacteriales</taxon>
        <taxon>Flavobacteriaceae</taxon>
        <taxon>Zunongwangia</taxon>
    </lineage>
</organism>